<name>A0ABM7ZTC2_STRNI</name>
<dbReference type="InterPro" id="IPR036291">
    <property type="entry name" value="NAD(P)-bd_dom_sf"/>
</dbReference>
<dbReference type="Pfam" id="PF13460">
    <property type="entry name" value="NAD_binding_10"/>
    <property type="match status" value="1"/>
</dbReference>
<dbReference type="Gene3D" id="3.40.50.720">
    <property type="entry name" value="NAD(P)-binding Rossmann-like Domain"/>
    <property type="match status" value="1"/>
</dbReference>
<dbReference type="EMBL" id="AP026073">
    <property type="protein sequence ID" value="BDM69623.1"/>
    <property type="molecule type" value="Genomic_DNA"/>
</dbReference>
<proteinExistence type="predicted"/>
<protein>
    <submittedName>
        <fullName evidence="2">Saccharopine dehydrogenase</fullName>
    </submittedName>
</protein>
<keyword evidence="3" id="KW-1185">Reference proteome</keyword>
<sequence>MESPLQVAVFGAYGHTGRFVVAELLERGLRPVLAGRDTERLQELARAHPGLDVRPASTADPDSLTRALAGTAAVINCAGPFAATAAPVIEAALAARIPYADIAGEVEAVADTFAHYTEPARAAGLPVIPAMAFFGALGDLLTTAALGDWPSADEVSLAYALSSWHPTAGTRASSQVSRERRNGRRLVLTNGSLALRTDQAPTAQWVFPPPLGKQTVVAEFTTADSITLSRHIRVPHLHTYMTAAAVKDVLAPGAEPPVPIDANGRSDQTFLVEAVVRNGETERRATARGQDIYAVSAPLVVEAICRVLDGRTKTVGAAAPGEIFDAPDFLRALSSHLTVEFAPHLDHVL</sequence>
<evidence type="ECO:0000313" key="2">
    <source>
        <dbReference type="EMBL" id="BDM69623.1"/>
    </source>
</evidence>
<gene>
    <name evidence="2" type="ORF">HEK616_31100</name>
</gene>
<dbReference type="PANTHER" id="PTHR43781:SF1">
    <property type="entry name" value="SACCHAROPINE DEHYDROGENASE"/>
    <property type="match status" value="1"/>
</dbReference>
<dbReference type="SUPFAM" id="SSF51735">
    <property type="entry name" value="NAD(P)-binding Rossmann-fold domains"/>
    <property type="match status" value="1"/>
</dbReference>
<dbReference type="RefSeq" id="WP_261953502.1">
    <property type="nucleotide sequence ID" value="NZ_AP026073.1"/>
</dbReference>
<organism evidence="2 3">
    <name type="scientific">Streptomyces nigrescens</name>
    <dbReference type="NCBI Taxonomy" id="1920"/>
    <lineage>
        <taxon>Bacteria</taxon>
        <taxon>Bacillati</taxon>
        <taxon>Actinomycetota</taxon>
        <taxon>Actinomycetes</taxon>
        <taxon>Kitasatosporales</taxon>
        <taxon>Streptomycetaceae</taxon>
        <taxon>Streptomyces</taxon>
    </lineage>
</organism>
<dbReference type="Proteomes" id="UP001059597">
    <property type="component" value="Chromosome"/>
</dbReference>
<reference evidence="2" key="1">
    <citation type="submission" date="2022-06" db="EMBL/GenBank/DDBJ databases">
        <title>Complete genome sequence of Streptomyces nigrescens HEK616.</title>
        <authorList>
            <person name="Asamizu S."/>
            <person name="Onaka H."/>
        </authorList>
    </citation>
    <scope>NUCLEOTIDE SEQUENCE</scope>
    <source>
        <strain evidence="2">HEK616</strain>
    </source>
</reference>
<evidence type="ECO:0000313" key="3">
    <source>
        <dbReference type="Proteomes" id="UP001059597"/>
    </source>
</evidence>
<dbReference type="InterPro" id="IPR016040">
    <property type="entry name" value="NAD(P)-bd_dom"/>
</dbReference>
<dbReference type="PANTHER" id="PTHR43781">
    <property type="entry name" value="SACCHAROPINE DEHYDROGENASE"/>
    <property type="match status" value="1"/>
</dbReference>
<accession>A0ABM7ZTC2</accession>
<feature type="domain" description="NAD(P)-binding" evidence="1">
    <location>
        <begin position="11"/>
        <end position="96"/>
    </location>
</feature>
<evidence type="ECO:0000259" key="1">
    <source>
        <dbReference type="Pfam" id="PF13460"/>
    </source>
</evidence>